<dbReference type="InterPro" id="IPR019310">
    <property type="entry name" value="Efg1"/>
</dbReference>
<evidence type="ECO:0000256" key="6">
    <source>
        <dbReference type="ARBA" id="ARBA00023054"/>
    </source>
</evidence>
<evidence type="ECO:0000256" key="8">
    <source>
        <dbReference type="SAM" id="Coils"/>
    </source>
</evidence>
<dbReference type="InParanoid" id="A0A0C2ZQP6"/>
<dbReference type="AlphaFoldDB" id="A0A0C2ZQP6"/>
<feature type="coiled-coil region" evidence="8">
    <location>
        <begin position="62"/>
        <end position="120"/>
    </location>
</feature>
<evidence type="ECO:0000313" key="11">
    <source>
        <dbReference type="Proteomes" id="UP000053989"/>
    </source>
</evidence>
<dbReference type="PANTHER" id="PTHR33911">
    <property type="entry name" value="RRNA-PROCESSING PROTEIN EFG1"/>
    <property type="match status" value="1"/>
</dbReference>
<evidence type="ECO:0000256" key="4">
    <source>
        <dbReference type="ARBA" id="ARBA00019827"/>
    </source>
</evidence>
<dbReference type="PANTHER" id="PTHR33911:SF1">
    <property type="entry name" value="RRNA-PROCESSING PROTEIN EFG1"/>
    <property type="match status" value="1"/>
</dbReference>
<gene>
    <name evidence="10" type="ORF">SCLCIDRAFT_15393</name>
</gene>
<dbReference type="EMBL" id="KN822031">
    <property type="protein sequence ID" value="KIM63898.1"/>
    <property type="molecule type" value="Genomic_DNA"/>
</dbReference>
<keyword evidence="11" id="KW-1185">Reference proteome</keyword>
<feature type="compositionally biased region" description="Basic residues" evidence="9">
    <location>
        <begin position="8"/>
        <end position="19"/>
    </location>
</feature>
<keyword evidence="7" id="KW-0539">Nucleus</keyword>
<comment type="similarity">
    <text evidence="2">Belongs to the EFG1 family.</text>
</comment>
<dbReference type="GO" id="GO:0000462">
    <property type="term" value="P:maturation of SSU-rRNA from tricistronic rRNA transcript (SSU-rRNA, 5.8S rRNA, LSU-rRNA)"/>
    <property type="evidence" value="ECO:0007669"/>
    <property type="project" value="TreeGrafter"/>
</dbReference>
<name>A0A0C2ZQP6_9AGAM</name>
<feature type="region of interest" description="Disordered" evidence="9">
    <location>
        <begin position="191"/>
        <end position="255"/>
    </location>
</feature>
<keyword evidence="5" id="KW-0698">rRNA processing</keyword>
<feature type="region of interest" description="Disordered" evidence="9">
    <location>
        <begin position="1"/>
        <end position="36"/>
    </location>
</feature>
<evidence type="ECO:0000256" key="5">
    <source>
        <dbReference type="ARBA" id="ARBA00022552"/>
    </source>
</evidence>
<dbReference type="GO" id="GO:0005730">
    <property type="term" value="C:nucleolus"/>
    <property type="evidence" value="ECO:0007669"/>
    <property type="project" value="UniProtKB-SubCell"/>
</dbReference>
<dbReference type="OrthoDB" id="47732at2759"/>
<evidence type="ECO:0000256" key="2">
    <source>
        <dbReference type="ARBA" id="ARBA00006916"/>
    </source>
</evidence>
<comment type="subcellular location">
    <subcellularLocation>
        <location evidence="1">Nucleus</location>
        <location evidence="1">Nucleolus</location>
    </subcellularLocation>
</comment>
<evidence type="ECO:0000256" key="3">
    <source>
        <dbReference type="ARBA" id="ARBA00018689"/>
    </source>
</evidence>
<evidence type="ECO:0000256" key="9">
    <source>
        <dbReference type="SAM" id="MobiDB-lite"/>
    </source>
</evidence>
<proteinExistence type="inferred from homology"/>
<reference evidence="10 11" key="1">
    <citation type="submission" date="2014-04" db="EMBL/GenBank/DDBJ databases">
        <authorList>
            <consortium name="DOE Joint Genome Institute"/>
            <person name="Kuo A."/>
            <person name="Kohler A."/>
            <person name="Nagy L.G."/>
            <person name="Floudas D."/>
            <person name="Copeland A."/>
            <person name="Barry K.W."/>
            <person name="Cichocki N."/>
            <person name="Veneault-Fourrey C."/>
            <person name="LaButti K."/>
            <person name="Lindquist E.A."/>
            <person name="Lipzen A."/>
            <person name="Lundell T."/>
            <person name="Morin E."/>
            <person name="Murat C."/>
            <person name="Sun H."/>
            <person name="Tunlid A."/>
            <person name="Henrissat B."/>
            <person name="Grigoriev I.V."/>
            <person name="Hibbett D.S."/>
            <person name="Martin F."/>
            <person name="Nordberg H.P."/>
            <person name="Cantor M.N."/>
            <person name="Hua S.X."/>
        </authorList>
    </citation>
    <scope>NUCLEOTIDE SEQUENCE [LARGE SCALE GENOMIC DNA]</scope>
    <source>
        <strain evidence="10 11">Foug A</strain>
    </source>
</reference>
<evidence type="ECO:0000256" key="7">
    <source>
        <dbReference type="ARBA" id="ARBA00023242"/>
    </source>
</evidence>
<evidence type="ECO:0000313" key="10">
    <source>
        <dbReference type="EMBL" id="KIM63898.1"/>
    </source>
</evidence>
<protein>
    <recommendedName>
        <fullName evidence="3">rRNA-processing protein EFG1</fullName>
    </recommendedName>
    <alternativeName>
        <fullName evidence="4">rRNA-processing protein efg1</fullName>
    </alternativeName>
</protein>
<feature type="compositionally biased region" description="Acidic residues" evidence="9">
    <location>
        <begin position="231"/>
        <end position="243"/>
    </location>
</feature>
<dbReference type="Pfam" id="PF10153">
    <property type="entry name" value="Efg1"/>
    <property type="match status" value="1"/>
</dbReference>
<dbReference type="STRING" id="1036808.A0A0C2ZQP6"/>
<dbReference type="InterPro" id="IPR050786">
    <property type="entry name" value="EFG1_rRNA-proc"/>
</dbReference>
<evidence type="ECO:0000256" key="1">
    <source>
        <dbReference type="ARBA" id="ARBA00004604"/>
    </source>
</evidence>
<dbReference type="HOGENOM" id="CLU_066912_2_1_1"/>
<feature type="compositionally biased region" description="Polar residues" evidence="9">
    <location>
        <begin position="244"/>
        <end position="255"/>
    </location>
</feature>
<dbReference type="GO" id="GO:0030688">
    <property type="term" value="C:preribosome, small subunit precursor"/>
    <property type="evidence" value="ECO:0007669"/>
    <property type="project" value="TreeGrafter"/>
</dbReference>
<accession>A0A0C2ZQP6</accession>
<dbReference type="Proteomes" id="UP000053989">
    <property type="component" value="Unassembled WGS sequence"/>
</dbReference>
<feature type="compositionally biased region" description="Basic and acidic residues" evidence="9">
    <location>
        <begin position="211"/>
        <end position="229"/>
    </location>
</feature>
<feature type="compositionally biased region" description="Basic and acidic residues" evidence="9">
    <location>
        <begin position="192"/>
        <end position="204"/>
    </location>
</feature>
<keyword evidence="6 8" id="KW-0175">Coiled coil</keyword>
<reference evidence="11" key="2">
    <citation type="submission" date="2015-01" db="EMBL/GenBank/DDBJ databases">
        <title>Evolutionary Origins and Diversification of the Mycorrhizal Mutualists.</title>
        <authorList>
            <consortium name="DOE Joint Genome Institute"/>
            <consortium name="Mycorrhizal Genomics Consortium"/>
            <person name="Kohler A."/>
            <person name="Kuo A."/>
            <person name="Nagy L.G."/>
            <person name="Floudas D."/>
            <person name="Copeland A."/>
            <person name="Barry K.W."/>
            <person name="Cichocki N."/>
            <person name="Veneault-Fourrey C."/>
            <person name="LaButti K."/>
            <person name="Lindquist E.A."/>
            <person name="Lipzen A."/>
            <person name="Lundell T."/>
            <person name="Morin E."/>
            <person name="Murat C."/>
            <person name="Riley R."/>
            <person name="Ohm R."/>
            <person name="Sun H."/>
            <person name="Tunlid A."/>
            <person name="Henrissat B."/>
            <person name="Grigoriev I.V."/>
            <person name="Hibbett D.S."/>
            <person name="Martin F."/>
        </authorList>
    </citation>
    <scope>NUCLEOTIDE SEQUENCE [LARGE SCALE GENOMIC DNA]</scope>
    <source>
        <strain evidence="11">Foug A</strain>
    </source>
</reference>
<organism evidence="10 11">
    <name type="scientific">Scleroderma citrinum Foug A</name>
    <dbReference type="NCBI Taxonomy" id="1036808"/>
    <lineage>
        <taxon>Eukaryota</taxon>
        <taxon>Fungi</taxon>
        <taxon>Dikarya</taxon>
        <taxon>Basidiomycota</taxon>
        <taxon>Agaricomycotina</taxon>
        <taxon>Agaricomycetes</taxon>
        <taxon>Agaricomycetidae</taxon>
        <taxon>Boletales</taxon>
        <taxon>Sclerodermatineae</taxon>
        <taxon>Sclerodermataceae</taxon>
        <taxon>Scleroderma</taxon>
    </lineage>
</organism>
<sequence>MEPGKTKQTSRKSRQKDRHHPYPDKARYAPSEDTVPGVQKIKSSLRQARRLLAKENLAANVRVETERKVKALEADLVKAQNARQERAMAVKYHKVKFFERQKVVRKINQTKRNIKAAENTKELESTLFGLRVDLNYILHYPKTKKYISLFPPEVRNSNVLPAPIKITDDDDERSKIRELIQSKMRCGELSLEPEHDLEKPKWERTSGLPRKGIDVTDRGKDPSKQKQIEDASGDDFFGDEDNVSESSSCEWLSKP</sequence>